<organism evidence="6 7">
    <name type="scientific">Kalanchoe fedtschenkoi</name>
    <name type="common">Lavender scallops</name>
    <name type="synonym">South American air plant</name>
    <dbReference type="NCBI Taxonomy" id="63787"/>
    <lineage>
        <taxon>Eukaryota</taxon>
        <taxon>Viridiplantae</taxon>
        <taxon>Streptophyta</taxon>
        <taxon>Embryophyta</taxon>
        <taxon>Tracheophyta</taxon>
        <taxon>Spermatophyta</taxon>
        <taxon>Magnoliopsida</taxon>
        <taxon>eudicotyledons</taxon>
        <taxon>Gunneridae</taxon>
        <taxon>Pentapetalae</taxon>
        <taxon>Saxifragales</taxon>
        <taxon>Crassulaceae</taxon>
        <taxon>Kalanchoe</taxon>
    </lineage>
</organism>
<dbReference type="GO" id="GO:0006508">
    <property type="term" value="P:proteolysis"/>
    <property type="evidence" value="ECO:0007669"/>
    <property type="project" value="UniProtKB-KW"/>
</dbReference>
<reference evidence="6" key="1">
    <citation type="submission" date="2021-01" db="UniProtKB">
        <authorList>
            <consortium name="EnsemblPlants"/>
        </authorList>
    </citation>
    <scope>IDENTIFICATION</scope>
</reference>
<keyword evidence="4" id="KW-0378">Hydrolase</keyword>
<dbReference type="InterPro" id="IPR008758">
    <property type="entry name" value="Peptidase_S28"/>
</dbReference>
<dbReference type="Gramene" id="Kaladp0039s0447.1.v1.1">
    <property type="protein sequence ID" value="Kaladp0039s0447.1.v1.1"/>
    <property type="gene ID" value="Kaladp0039s0447.v1.1"/>
</dbReference>
<evidence type="ECO:0008006" key="8">
    <source>
        <dbReference type="Google" id="ProtNLM"/>
    </source>
</evidence>
<evidence type="ECO:0000256" key="4">
    <source>
        <dbReference type="ARBA" id="ARBA00022801"/>
    </source>
</evidence>
<keyword evidence="5" id="KW-0325">Glycoprotein</keyword>
<dbReference type="Gene3D" id="3.40.50.1820">
    <property type="entry name" value="alpha/beta hydrolase"/>
    <property type="match status" value="2"/>
</dbReference>
<dbReference type="PANTHER" id="PTHR11010">
    <property type="entry name" value="PROTEASE S28 PRO-X CARBOXYPEPTIDASE-RELATED"/>
    <property type="match status" value="1"/>
</dbReference>
<dbReference type="PROSITE" id="PS51257">
    <property type="entry name" value="PROKAR_LIPOPROTEIN"/>
    <property type="match status" value="1"/>
</dbReference>
<evidence type="ECO:0000256" key="3">
    <source>
        <dbReference type="ARBA" id="ARBA00022729"/>
    </source>
</evidence>
<name>A0A7N0TKC3_KALFE</name>
<keyword evidence="7" id="KW-1185">Reference proteome</keyword>
<evidence type="ECO:0000313" key="7">
    <source>
        <dbReference type="Proteomes" id="UP000594263"/>
    </source>
</evidence>
<accession>A0A7N0TKC3</accession>
<dbReference type="AlphaFoldDB" id="A0A7N0TKC3"/>
<comment type="similarity">
    <text evidence="1">Belongs to the peptidase S28 family.</text>
</comment>
<evidence type="ECO:0000256" key="5">
    <source>
        <dbReference type="ARBA" id="ARBA00023180"/>
    </source>
</evidence>
<evidence type="ECO:0000313" key="6">
    <source>
        <dbReference type="EnsemblPlants" id="Kaladp0039s0447.1.v1.1"/>
    </source>
</evidence>
<evidence type="ECO:0000256" key="1">
    <source>
        <dbReference type="ARBA" id="ARBA00011079"/>
    </source>
</evidence>
<dbReference type="GO" id="GO:0070008">
    <property type="term" value="F:serine-type exopeptidase activity"/>
    <property type="evidence" value="ECO:0007669"/>
    <property type="project" value="InterPro"/>
</dbReference>
<dbReference type="SUPFAM" id="SSF53474">
    <property type="entry name" value="alpha/beta-Hydrolases"/>
    <property type="match status" value="1"/>
</dbReference>
<keyword evidence="2" id="KW-0645">Protease</keyword>
<keyword evidence="3" id="KW-0732">Signal</keyword>
<dbReference type="Proteomes" id="UP000594263">
    <property type="component" value="Unplaced"/>
</dbReference>
<dbReference type="InterPro" id="IPR029058">
    <property type="entry name" value="AB_hydrolase_fold"/>
</dbReference>
<protein>
    <recommendedName>
        <fullName evidence="8">Lysosomal Pro-X carboxypeptidase</fullName>
    </recommendedName>
</protein>
<dbReference type="PANTHER" id="PTHR11010:SF96">
    <property type="entry name" value="LYSOSOMAL PRO-X CARBOXYPEPTIDASE-LIKE ISOFORM X1"/>
    <property type="match status" value="1"/>
</dbReference>
<dbReference type="Pfam" id="PF05577">
    <property type="entry name" value="Peptidase_S28"/>
    <property type="match status" value="2"/>
</dbReference>
<dbReference type="GO" id="GO:0008239">
    <property type="term" value="F:dipeptidyl-peptidase activity"/>
    <property type="evidence" value="ECO:0007669"/>
    <property type="project" value="TreeGrafter"/>
</dbReference>
<evidence type="ECO:0000256" key="2">
    <source>
        <dbReference type="ARBA" id="ARBA00022670"/>
    </source>
</evidence>
<dbReference type="EnsemblPlants" id="Kaladp0039s0447.1.v1.1">
    <property type="protein sequence ID" value="Kaladp0039s0447.1.v1.1"/>
    <property type="gene ID" value="Kaladp0039s0447.v1.1"/>
</dbReference>
<sequence length="287" mass="32043">MKLHWVTVIATSASCLKMPNNSRHFWYTSSSAQAIADYADILIHIKKKLRARYSPVIAVGGSYGGMLASWFRLKYPHVVLGALASSAPILYFDDITPNDGYYAVATRDFQEESQSCYETIKESWDEMDRIASLPDGLSTLSKKFNTCRCSSVQFVIRLLCQGIDGAPKGSDILSRISEGIASARKGHLSCLSVSFDDSESETYEGWSWQTCTEMVMPIGRGNETMFFPSPFNLTEFNQQCKRSYGVEPRPHWSTTYYGGHDIKLVLERFGSNIIFSNGLKDSYSSGG</sequence>
<proteinExistence type="inferred from homology"/>